<dbReference type="Proteomes" id="UP001597512">
    <property type="component" value="Unassembled WGS sequence"/>
</dbReference>
<protein>
    <submittedName>
        <fullName evidence="1">Uncharacterized protein</fullName>
    </submittedName>
</protein>
<evidence type="ECO:0000313" key="1">
    <source>
        <dbReference type="EMBL" id="MFD2938312.1"/>
    </source>
</evidence>
<accession>A0ABW6ASF1</accession>
<evidence type="ECO:0000313" key="2">
    <source>
        <dbReference type="Proteomes" id="UP001597512"/>
    </source>
</evidence>
<name>A0ABW6ASF1_9BACT</name>
<comment type="caution">
    <text evidence="1">The sequence shown here is derived from an EMBL/GenBank/DDBJ whole genome shotgun (WGS) entry which is preliminary data.</text>
</comment>
<reference evidence="2" key="1">
    <citation type="journal article" date="2019" name="Int. J. Syst. Evol. Microbiol.">
        <title>The Global Catalogue of Microorganisms (GCM) 10K type strain sequencing project: providing services to taxonomists for standard genome sequencing and annotation.</title>
        <authorList>
            <consortium name="The Broad Institute Genomics Platform"/>
            <consortium name="The Broad Institute Genome Sequencing Center for Infectious Disease"/>
            <person name="Wu L."/>
            <person name="Ma J."/>
        </authorList>
    </citation>
    <scope>NUCLEOTIDE SEQUENCE [LARGE SCALE GENOMIC DNA]</scope>
    <source>
        <strain evidence="2">KCTC 52490</strain>
    </source>
</reference>
<feature type="non-terminal residue" evidence="1">
    <location>
        <position position="1"/>
    </location>
</feature>
<organism evidence="1 2">
    <name type="scientific">Spirosoma flavum</name>
    <dbReference type="NCBI Taxonomy" id="2048557"/>
    <lineage>
        <taxon>Bacteria</taxon>
        <taxon>Pseudomonadati</taxon>
        <taxon>Bacteroidota</taxon>
        <taxon>Cytophagia</taxon>
        <taxon>Cytophagales</taxon>
        <taxon>Cytophagaceae</taxon>
        <taxon>Spirosoma</taxon>
    </lineage>
</organism>
<keyword evidence="2" id="KW-1185">Reference proteome</keyword>
<sequence length="59" mass="6614">GPIGIPKMPITINKSLIYIGVALKRPEPCSGLFFTQITVKKINRTITIRKELSTFVIWA</sequence>
<dbReference type="RefSeq" id="WP_381509121.1">
    <property type="nucleotide sequence ID" value="NZ_JBHUOM010000050.1"/>
</dbReference>
<gene>
    <name evidence="1" type="ORF">ACFS25_31400</name>
</gene>
<dbReference type="EMBL" id="JBHUOM010000050">
    <property type="protein sequence ID" value="MFD2938312.1"/>
    <property type="molecule type" value="Genomic_DNA"/>
</dbReference>
<proteinExistence type="predicted"/>